<sequence>MPDNSLYDASMIQIPSNLNSIQFRREHVGMYYGGNDGKAIQRLLVEYIDFLLNHQHAQHIQLTILPEAGFIVQDFEATIESSDCCGLTEDQVFHLFGAAQHCTIDLYRAGQHYQLSYNAELVVPPVQQLGSSQTNYRSISFVPHRAMFINRTSSIHQLLGSLRGLATLFRGCRIDVVDTIQSTTNQLFYPNGLRDYLDELIYQDLSPQPYLEFEGANEHVQIKLGLRFSYFSRIEQCLLRYRHVPFEPSYRRGVIKGLAAGLTTYAQARGQITASQIIDPQHIRDFGCLLVLDRLPKTLQDAGGRPSDHSSIETTIQHTIQQQLPEKLATLSDAEIHALVMWLA</sequence>
<keyword evidence="2" id="KW-1185">Reference proteome</keyword>
<dbReference type="EMBL" id="BAABRU010000026">
    <property type="protein sequence ID" value="GAA5530876.1"/>
    <property type="molecule type" value="Genomic_DNA"/>
</dbReference>
<comment type="caution">
    <text evidence="1">The sequence shown here is derived from an EMBL/GenBank/DDBJ whole genome shotgun (WGS) entry which is preliminary data.</text>
</comment>
<dbReference type="Proteomes" id="UP001428290">
    <property type="component" value="Unassembled WGS sequence"/>
</dbReference>
<protein>
    <submittedName>
        <fullName evidence="1">DNA topoisomerase 4 subunit B</fullName>
    </submittedName>
</protein>
<accession>A0ABP9X8V7</accession>
<organism evidence="1 2">
    <name type="scientific">Herpetosiphon gulosus</name>
    <dbReference type="NCBI Taxonomy" id="1973496"/>
    <lineage>
        <taxon>Bacteria</taxon>
        <taxon>Bacillati</taxon>
        <taxon>Chloroflexota</taxon>
        <taxon>Chloroflexia</taxon>
        <taxon>Herpetosiphonales</taxon>
        <taxon>Herpetosiphonaceae</taxon>
        <taxon>Herpetosiphon</taxon>
    </lineage>
</organism>
<gene>
    <name evidence="1" type="primary">parE</name>
    <name evidence="1" type="ORF">Hgul01_04700</name>
</gene>
<reference evidence="1 2" key="1">
    <citation type="submission" date="2024-02" db="EMBL/GenBank/DDBJ databases">
        <title>Herpetosiphon gulosus NBRC 112829.</title>
        <authorList>
            <person name="Ichikawa N."/>
            <person name="Katano-Makiyama Y."/>
            <person name="Hidaka K."/>
        </authorList>
    </citation>
    <scope>NUCLEOTIDE SEQUENCE [LARGE SCALE GENOMIC DNA]</scope>
    <source>
        <strain evidence="1 2">NBRC 112829</strain>
    </source>
</reference>
<dbReference type="Gene3D" id="3.30.565.10">
    <property type="entry name" value="Histidine kinase-like ATPase, C-terminal domain"/>
    <property type="match status" value="1"/>
</dbReference>
<evidence type="ECO:0000313" key="1">
    <source>
        <dbReference type="EMBL" id="GAA5530876.1"/>
    </source>
</evidence>
<evidence type="ECO:0000313" key="2">
    <source>
        <dbReference type="Proteomes" id="UP001428290"/>
    </source>
</evidence>
<proteinExistence type="predicted"/>
<dbReference type="InterPro" id="IPR036890">
    <property type="entry name" value="HATPase_C_sf"/>
</dbReference>
<name>A0ABP9X8V7_9CHLR</name>